<feature type="region of interest" description="Disordered" evidence="3">
    <location>
        <begin position="248"/>
        <end position="279"/>
    </location>
</feature>
<evidence type="ECO:0000313" key="5">
    <source>
        <dbReference type="EMBL" id="KER23628.1"/>
    </source>
</evidence>
<reference evidence="5 6" key="1">
    <citation type="submission" date="2013-11" db="EMBL/GenBank/DDBJ databases">
        <title>Opisthorchis viverrini - life in the bile duct.</title>
        <authorList>
            <person name="Young N.D."/>
            <person name="Nagarajan N."/>
            <person name="Lin S.J."/>
            <person name="Korhonen P.K."/>
            <person name="Jex A.R."/>
            <person name="Hall R.S."/>
            <person name="Safavi-Hemami H."/>
            <person name="Kaewkong W."/>
            <person name="Bertrand D."/>
            <person name="Gao S."/>
            <person name="Seet Q."/>
            <person name="Wongkham S."/>
            <person name="Teh B.T."/>
            <person name="Wongkham C."/>
            <person name="Intapan P.M."/>
            <person name="Maleewong W."/>
            <person name="Yang X."/>
            <person name="Hu M."/>
            <person name="Wang Z."/>
            <person name="Hofmann A."/>
            <person name="Sternberg P.W."/>
            <person name="Tan P."/>
            <person name="Wang J."/>
            <person name="Gasser R.B."/>
        </authorList>
    </citation>
    <scope>NUCLEOTIDE SEQUENCE [LARGE SCALE GENOMIC DNA]</scope>
</reference>
<organism evidence="5 6">
    <name type="scientific">Opisthorchis viverrini</name>
    <name type="common">Southeast Asian liver fluke</name>
    <dbReference type="NCBI Taxonomy" id="6198"/>
    <lineage>
        <taxon>Eukaryota</taxon>
        <taxon>Metazoa</taxon>
        <taxon>Spiralia</taxon>
        <taxon>Lophotrochozoa</taxon>
        <taxon>Platyhelminthes</taxon>
        <taxon>Trematoda</taxon>
        <taxon>Digenea</taxon>
        <taxon>Opisthorchiida</taxon>
        <taxon>Opisthorchiata</taxon>
        <taxon>Opisthorchiidae</taxon>
        <taxon>Opisthorchis</taxon>
    </lineage>
</organism>
<feature type="compositionally biased region" description="Basic and acidic residues" evidence="3">
    <location>
        <begin position="1"/>
        <end position="11"/>
    </location>
</feature>
<feature type="compositionally biased region" description="Basic residues" evidence="3">
    <location>
        <begin position="252"/>
        <end position="270"/>
    </location>
</feature>
<evidence type="ECO:0000313" key="6">
    <source>
        <dbReference type="Proteomes" id="UP000054324"/>
    </source>
</evidence>
<keyword evidence="6" id="KW-1185">Reference proteome</keyword>
<accession>A0A074Z929</accession>
<feature type="domain" description="Fcf2 pre-rRNA processing C-terminal" evidence="4">
    <location>
        <begin position="148"/>
        <end position="237"/>
    </location>
</feature>
<sequence length="279" mass="32841">ERQPLTDKNKTDPGNLGKSLDPVYQSVNPCPHRVCRRNHKFPKHMVDEAEFISCSKKTRWKLPLSFTDISGEYLTNCPVDYSLLRNPFSNKPEELNPEEEEKLWQFLGIVRPTADELPNQSTENPFYTTSVPPLHSKRELKRLRQAERQNKLEKWYNLPKPDVTEEDRDDLEVIRLRRALAVETHVRRSDTKTKYFQHGVVVDDPGSFYDRVPRKQRGRTIVDELLSNAELMKQQRKRYARLQRATAEKRAAMHRQKQQRLKRLKSKTGKKQSTILVPE</sequence>
<dbReference type="AlphaFoldDB" id="A0A074Z929"/>
<dbReference type="RefSeq" id="XP_009172632.1">
    <property type="nucleotide sequence ID" value="XM_009174368.1"/>
</dbReference>
<evidence type="ECO:0000256" key="2">
    <source>
        <dbReference type="ARBA" id="ARBA00023242"/>
    </source>
</evidence>
<dbReference type="InterPro" id="IPR039883">
    <property type="entry name" value="Fcf2/DNTTIP2"/>
</dbReference>
<proteinExistence type="predicted"/>
<evidence type="ECO:0000256" key="1">
    <source>
        <dbReference type="ARBA" id="ARBA00004604"/>
    </source>
</evidence>
<dbReference type="CTD" id="20328766"/>
<protein>
    <recommendedName>
        <fullName evidence="4">Fcf2 pre-rRNA processing C-terminal domain-containing protein</fullName>
    </recommendedName>
</protein>
<gene>
    <name evidence="5" type="ORF">T265_14600</name>
</gene>
<dbReference type="InterPro" id="IPR014810">
    <property type="entry name" value="Fcf2_C"/>
</dbReference>
<dbReference type="GO" id="GO:0006396">
    <property type="term" value="P:RNA processing"/>
    <property type="evidence" value="ECO:0007669"/>
    <property type="project" value="TreeGrafter"/>
</dbReference>
<dbReference type="GO" id="GO:0003723">
    <property type="term" value="F:RNA binding"/>
    <property type="evidence" value="ECO:0007669"/>
    <property type="project" value="TreeGrafter"/>
</dbReference>
<dbReference type="GeneID" id="20328766"/>
<feature type="region of interest" description="Disordered" evidence="3">
    <location>
        <begin position="1"/>
        <end position="22"/>
    </location>
</feature>
<dbReference type="KEGG" id="ovi:T265_14600"/>
<dbReference type="PANTHER" id="PTHR21686:SF12">
    <property type="entry name" value="DEOXYNUCLEOTIDYLTRANSFERASE TERMINAL-INTERACTING PROTEIN 2"/>
    <property type="match status" value="1"/>
</dbReference>
<evidence type="ECO:0000256" key="3">
    <source>
        <dbReference type="SAM" id="MobiDB-lite"/>
    </source>
</evidence>
<dbReference type="Pfam" id="PF08698">
    <property type="entry name" value="Fcf2"/>
    <property type="match status" value="1"/>
</dbReference>
<comment type="subcellular location">
    <subcellularLocation>
        <location evidence="1">Nucleus</location>
        <location evidence="1">Nucleolus</location>
    </subcellularLocation>
</comment>
<name>A0A074Z929_OPIVI</name>
<dbReference type="STRING" id="6198.A0A074Z929"/>
<dbReference type="GO" id="GO:0005730">
    <property type="term" value="C:nucleolus"/>
    <property type="evidence" value="ECO:0007669"/>
    <property type="project" value="UniProtKB-SubCell"/>
</dbReference>
<dbReference type="OrthoDB" id="427886at2759"/>
<keyword evidence="2" id="KW-0539">Nucleus</keyword>
<evidence type="ECO:0000259" key="4">
    <source>
        <dbReference type="Pfam" id="PF08698"/>
    </source>
</evidence>
<dbReference type="PANTHER" id="PTHR21686">
    <property type="entry name" value="DEOXYNUCLEOTIDYLTRANSFERASE TERMINAL-INTERACTING PROTEIN 2"/>
    <property type="match status" value="1"/>
</dbReference>
<dbReference type="EMBL" id="KL596842">
    <property type="protein sequence ID" value="KER23628.1"/>
    <property type="molecule type" value="Genomic_DNA"/>
</dbReference>
<feature type="non-terminal residue" evidence="5">
    <location>
        <position position="1"/>
    </location>
</feature>
<dbReference type="Proteomes" id="UP000054324">
    <property type="component" value="Unassembled WGS sequence"/>
</dbReference>